<proteinExistence type="predicted"/>
<name>A0A242WAH6_BACTU</name>
<dbReference type="Proteomes" id="UP000195152">
    <property type="component" value="Unassembled WGS sequence"/>
</dbReference>
<comment type="caution">
    <text evidence="1">The sequence shown here is derived from an EMBL/GenBank/DDBJ whole genome shotgun (WGS) entry which is preliminary data.</text>
</comment>
<organism evidence="1 2">
    <name type="scientific">Bacillus thuringiensis serovar mexicanensis</name>
    <dbReference type="NCBI Taxonomy" id="180868"/>
    <lineage>
        <taxon>Bacteria</taxon>
        <taxon>Bacillati</taxon>
        <taxon>Bacillota</taxon>
        <taxon>Bacilli</taxon>
        <taxon>Bacillales</taxon>
        <taxon>Bacillaceae</taxon>
        <taxon>Bacillus</taxon>
        <taxon>Bacillus cereus group</taxon>
    </lineage>
</organism>
<protein>
    <submittedName>
        <fullName evidence="1">Uncharacterized protein</fullName>
    </submittedName>
</protein>
<evidence type="ECO:0000313" key="2">
    <source>
        <dbReference type="Proteomes" id="UP000195152"/>
    </source>
</evidence>
<dbReference type="AlphaFoldDB" id="A0A242WAH6"/>
<dbReference type="EMBL" id="NFCF01000063">
    <property type="protein sequence ID" value="OTW50850.1"/>
    <property type="molecule type" value="Genomic_DNA"/>
</dbReference>
<accession>A0A242WAH6</accession>
<gene>
    <name evidence="1" type="ORF">BK699_09910</name>
</gene>
<reference evidence="1 2" key="1">
    <citation type="submission" date="2016-10" db="EMBL/GenBank/DDBJ databases">
        <title>Comparative genomics of Bacillus thuringiensis reveals a path to pathogens against multiple invertebrate hosts.</title>
        <authorList>
            <person name="Zheng J."/>
            <person name="Gao Q."/>
            <person name="Liu H."/>
            <person name="Peng D."/>
            <person name="Ruan L."/>
            <person name="Sun M."/>
        </authorList>
    </citation>
    <scope>NUCLEOTIDE SEQUENCE [LARGE SCALE GENOMIC DNA]</scope>
    <source>
        <strain evidence="1">BGSC 4AC1</strain>
    </source>
</reference>
<evidence type="ECO:0000313" key="1">
    <source>
        <dbReference type="EMBL" id="OTW50850.1"/>
    </source>
</evidence>
<sequence>MMGDKNMITLNEMIEKCEENLWLRSGALENAIAELDYQFNLIHCDSIEQFIQYMKQGNWAIRQGFALQNLLFVNQINAGDEWWTIRKKKDGNLIAFESISFQSMIERMGEGPVAVYIKFLLDDRDPFEVMKEAL</sequence>